<evidence type="ECO:0000313" key="2">
    <source>
        <dbReference type="EMBL" id="ASK65212.1"/>
    </source>
</evidence>
<dbReference type="KEGG" id="brv:CFK39_04510"/>
<feature type="region of interest" description="Disordered" evidence="1">
    <location>
        <begin position="220"/>
        <end position="274"/>
    </location>
</feature>
<dbReference type="GO" id="GO:0003824">
    <property type="term" value="F:catalytic activity"/>
    <property type="evidence" value="ECO:0007669"/>
    <property type="project" value="UniProtKB-ARBA"/>
</dbReference>
<dbReference type="InterPro" id="IPR039174">
    <property type="entry name" value="Chondroitin_ABC_lyase"/>
</dbReference>
<dbReference type="Gene3D" id="2.60.220.10">
    <property type="entry name" value="Polysaccharide lyase family 8-like, C-terminal"/>
    <property type="match status" value="1"/>
</dbReference>
<evidence type="ECO:0000313" key="3">
    <source>
        <dbReference type="Proteomes" id="UP000198398"/>
    </source>
</evidence>
<organism evidence="2 3">
    <name type="scientific">Brachybacterium avium</name>
    <dbReference type="NCBI Taxonomy" id="2017485"/>
    <lineage>
        <taxon>Bacteria</taxon>
        <taxon>Bacillati</taxon>
        <taxon>Actinomycetota</taxon>
        <taxon>Actinomycetes</taxon>
        <taxon>Micrococcales</taxon>
        <taxon>Dermabacteraceae</taxon>
        <taxon>Brachybacterium</taxon>
    </lineage>
</organism>
<dbReference type="AlphaFoldDB" id="A0A220UBC4"/>
<protein>
    <submittedName>
        <fullName evidence="2">Uncharacterized protein</fullName>
    </submittedName>
</protein>
<reference evidence="3" key="1">
    <citation type="submission" date="2017-07" db="EMBL/GenBank/DDBJ databases">
        <title>Brachybacterium sp. VR2415.</title>
        <authorList>
            <person name="Tak E.J."/>
            <person name="Bae J.-W."/>
        </authorList>
    </citation>
    <scope>NUCLEOTIDE SEQUENCE [LARGE SCALE GENOMIC DNA]</scope>
    <source>
        <strain evidence="3">VR2415</strain>
    </source>
</reference>
<feature type="region of interest" description="Disordered" evidence="1">
    <location>
        <begin position="1"/>
        <end position="24"/>
    </location>
</feature>
<dbReference type="Gene3D" id="2.70.98.10">
    <property type="match status" value="1"/>
</dbReference>
<name>A0A220UBC4_9MICO</name>
<feature type="compositionally biased region" description="Acidic residues" evidence="1">
    <location>
        <begin position="226"/>
        <end position="274"/>
    </location>
</feature>
<dbReference type="Proteomes" id="UP000198398">
    <property type="component" value="Chromosome"/>
</dbReference>
<sequence>MVAGPKMKHGTGMQATPDQDGRGEGSGVFALGYLDHGTAPHDSGYAYVLLVHGGEQRTAELAQQVQDHHGPIVIDQRNRVAHVVTDSASRVTAHTIFEPDTELVKGSIVRLASRQALVLSRTVAKGRATAFSVTDPDLHLYRGRDEEQYDGDTYVGDESPYTRWWQHNESIPMETEVVLRGRWRLEDADDGDQPAVNRVGGDTVVTITSHHGASVEFTLVRGGGEHDDDEGDRDEGDRDEDDRDEDDRDEDDRDEDDRDEGDENRDDERGDDEE</sequence>
<dbReference type="EMBL" id="CP022316">
    <property type="protein sequence ID" value="ASK65212.1"/>
    <property type="molecule type" value="Genomic_DNA"/>
</dbReference>
<dbReference type="SUPFAM" id="SSF49863">
    <property type="entry name" value="Hyaluronate lyase-like, C-terminal domain"/>
    <property type="match status" value="1"/>
</dbReference>
<keyword evidence="3" id="KW-1185">Reference proteome</keyword>
<evidence type="ECO:0000256" key="1">
    <source>
        <dbReference type="SAM" id="MobiDB-lite"/>
    </source>
</evidence>
<accession>A0A220UBC4</accession>
<dbReference type="InterPro" id="IPR014718">
    <property type="entry name" value="GH-type_carb-bd"/>
</dbReference>
<dbReference type="PANTHER" id="PTHR37322:SF3">
    <property type="entry name" value="CHONDROITIN SULFATE ABC EXOLYASE"/>
    <property type="match status" value="1"/>
</dbReference>
<dbReference type="PANTHER" id="PTHR37322">
    <property type="match status" value="1"/>
</dbReference>
<dbReference type="GO" id="GO:0006027">
    <property type="term" value="P:glycosaminoglycan catabolic process"/>
    <property type="evidence" value="ECO:0007669"/>
    <property type="project" value="InterPro"/>
</dbReference>
<proteinExistence type="predicted"/>
<dbReference type="InterPro" id="IPR011071">
    <property type="entry name" value="Lyase_8-like_C"/>
</dbReference>
<gene>
    <name evidence="2" type="ORF">CFK39_04510</name>
</gene>
<dbReference type="GO" id="GO:0005975">
    <property type="term" value="P:carbohydrate metabolic process"/>
    <property type="evidence" value="ECO:0007669"/>
    <property type="project" value="InterPro"/>
</dbReference>
<dbReference type="GO" id="GO:0030246">
    <property type="term" value="F:carbohydrate binding"/>
    <property type="evidence" value="ECO:0007669"/>
    <property type="project" value="InterPro"/>
</dbReference>